<keyword evidence="4" id="KW-1185">Reference proteome</keyword>
<evidence type="ECO:0000256" key="1">
    <source>
        <dbReference type="SAM" id="MobiDB-lite"/>
    </source>
</evidence>
<keyword evidence="2" id="KW-0472">Membrane</keyword>
<evidence type="ECO:0000256" key="2">
    <source>
        <dbReference type="SAM" id="Phobius"/>
    </source>
</evidence>
<protein>
    <submittedName>
        <fullName evidence="3">Uncharacterized protein</fullName>
    </submittedName>
</protein>
<dbReference type="AlphaFoldDB" id="A0A1I0I2X5"/>
<sequence length="85" mass="9250">MKKLVGFAIILVGLALAGLLVLRIWGISLVSQDTLLRSGATLVVLAVGWAVLIICWFAFFRNPAAGYDSSGGQRVQPRLPRRDQK</sequence>
<gene>
    <name evidence="3" type="ORF">SAMN04487998_3066</name>
</gene>
<dbReference type="OrthoDB" id="1452462at2"/>
<proteinExistence type="predicted"/>
<evidence type="ECO:0000313" key="3">
    <source>
        <dbReference type="EMBL" id="SET90007.1"/>
    </source>
</evidence>
<evidence type="ECO:0000313" key="4">
    <source>
        <dbReference type="Proteomes" id="UP000198697"/>
    </source>
</evidence>
<dbReference type="RefSeq" id="WP_092773098.1">
    <property type="nucleotide sequence ID" value="NZ_FOHS01000004.1"/>
</dbReference>
<keyword evidence="2" id="KW-0812">Transmembrane</keyword>
<dbReference type="EMBL" id="FOHS01000004">
    <property type="protein sequence ID" value="SET90007.1"/>
    <property type="molecule type" value="Genomic_DNA"/>
</dbReference>
<feature type="region of interest" description="Disordered" evidence="1">
    <location>
        <begin position="66"/>
        <end position="85"/>
    </location>
</feature>
<name>A0A1I0I2X5_9BACT</name>
<accession>A0A1I0I2X5</accession>
<reference evidence="4" key="1">
    <citation type="submission" date="2016-10" db="EMBL/GenBank/DDBJ databases">
        <authorList>
            <person name="Varghese N."/>
            <person name="Submissions S."/>
        </authorList>
    </citation>
    <scope>NUCLEOTIDE SEQUENCE [LARGE SCALE GENOMIC DNA]</scope>
    <source>
        <strain evidence="4">DSM 15310</strain>
    </source>
</reference>
<dbReference type="STRING" id="82805.SAMN04487998_3066"/>
<organism evidence="3 4">
    <name type="scientific">Hymenobacter actinosclerus</name>
    <dbReference type="NCBI Taxonomy" id="82805"/>
    <lineage>
        <taxon>Bacteria</taxon>
        <taxon>Pseudomonadati</taxon>
        <taxon>Bacteroidota</taxon>
        <taxon>Cytophagia</taxon>
        <taxon>Cytophagales</taxon>
        <taxon>Hymenobacteraceae</taxon>
        <taxon>Hymenobacter</taxon>
    </lineage>
</organism>
<feature type="transmembrane region" description="Helical" evidence="2">
    <location>
        <begin position="42"/>
        <end position="60"/>
    </location>
</feature>
<dbReference type="Proteomes" id="UP000198697">
    <property type="component" value="Unassembled WGS sequence"/>
</dbReference>
<keyword evidence="2" id="KW-1133">Transmembrane helix</keyword>